<evidence type="ECO:0000259" key="2">
    <source>
        <dbReference type="PROSITE" id="PS50287"/>
    </source>
</evidence>
<reference evidence="3 4" key="1">
    <citation type="submission" date="2014-04" db="EMBL/GenBank/DDBJ databases">
        <authorList>
            <consortium name="DOE Joint Genome Institute"/>
            <person name="Kuo A."/>
            <person name="Zuccaro A."/>
            <person name="Kohler A."/>
            <person name="Nagy L.G."/>
            <person name="Floudas D."/>
            <person name="Copeland A."/>
            <person name="Barry K.W."/>
            <person name="Cichocki N."/>
            <person name="Veneault-Fourrey C."/>
            <person name="LaButti K."/>
            <person name="Lindquist E.A."/>
            <person name="Lipzen A."/>
            <person name="Lundell T."/>
            <person name="Morin E."/>
            <person name="Murat C."/>
            <person name="Sun H."/>
            <person name="Tunlid A."/>
            <person name="Henrissat B."/>
            <person name="Grigoriev I.V."/>
            <person name="Hibbett D.S."/>
            <person name="Martin F."/>
            <person name="Nordberg H.P."/>
            <person name="Cantor M.N."/>
            <person name="Hua S.X."/>
        </authorList>
    </citation>
    <scope>NUCLEOTIDE SEQUENCE [LARGE SCALE GENOMIC DNA]</scope>
    <source>
        <strain evidence="3 4">MAFF 305830</strain>
    </source>
</reference>
<evidence type="ECO:0000313" key="4">
    <source>
        <dbReference type="Proteomes" id="UP000054097"/>
    </source>
</evidence>
<dbReference type="EMBL" id="KN824334">
    <property type="protein sequence ID" value="KIM23601.1"/>
    <property type="molecule type" value="Genomic_DNA"/>
</dbReference>
<accession>A0A0C3AWK3</accession>
<feature type="region of interest" description="Disordered" evidence="1">
    <location>
        <begin position="1004"/>
        <end position="1034"/>
    </location>
</feature>
<name>A0A0C3AWK3_SERVB</name>
<dbReference type="InterPro" id="IPR001190">
    <property type="entry name" value="SRCR"/>
</dbReference>
<evidence type="ECO:0000256" key="1">
    <source>
        <dbReference type="SAM" id="MobiDB-lite"/>
    </source>
</evidence>
<feature type="region of interest" description="Disordered" evidence="1">
    <location>
        <begin position="1060"/>
        <end position="1085"/>
    </location>
</feature>
<dbReference type="PROSITE" id="PS50287">
    <property type="entry name" value="SRCR_2"/>
    <property type="match status" value="1"/>
</dbReference>
<evidence type="ECO:0000313" key="3">
    <source>
        <dbReference type="EMBL" id="KIM23601.1"/>
    </source>
</evidence>
<dbReference type="HOGENOM" id="CLU_005808_0_0_1"/>
<keyword evidence="4" id="KW-1185">Reference proteome</keyword>
<dbReference type="OrthoDB" id="5429442at2759"/>
<gene>
    <name evidence="3" type="ORF">M408DRAFT_332229</name>
</gene>
<sequence length="1127" mass="126557">MCNDGNSATQSVRYLNSQLAALYQNASECVQNCAPILDFKSVDYDKTKYTRSLAEFHFVGPKPKKVYSTSELFFSATFSQPKLTFICNHEAILYLTIKSGHFNLDHTKANVPGFRVETSKNKQIKDITVAFRMNFSRSCIKGGSSKIGNGSSHVIQLMVLDFGSAKLASFTPTQAHSQTEALSFYMNSYLDFLEHAGHHTLFDIPDFDDDKYSPVIDYSLSCTPQDVDRLCSAEVVHGIDLSQINNFMHKKWLSVARLGRPKDQLSACLAEISSSWLMNSAVDSKFHIQFGPPKVLALCKHEVILTFDVEKIAFFHSDDYESEEPEEYAHWKIAFVVDVTEEKEHEGCVTRLKLDLNTARFSHHFSKVSETTEFAIAHFYQIVHFLSVDYLDVLIQYAMHIIYHHDVRTITHPHKHDHPHSASESDCGSDAEEEKGEWGIVIEKEKKWHRRHGQVALWMERIEHTVLCGYDQVLAVSEESINQMFFSLWSKATRKDFDVLLSKWTLDMFTASFEALRVRLLTNGKAIIWVNVHEGQLRVKSESEKQKWWSVCEFSYAKSTDKTEVHNFSDLSLAFEVDLKMVEQKTMDLSESWLHRFTLSHLFQSHQGAPSRLFKHLILDFANAKYRPELSNVDCLCEGKGRMVVQKLETAISYIKDYLTDLSHHGHNVIHSVPLFTAGDHSSFGLTSVAHHIIAKSSITVDNCSHARKPHESPVILILGMCNFRELTFVPPQWNAGWVISGRGQSSLGTVCLSKSNFLEGVLLKRLATINSLTTIVPNFAGVIDGEWNFDLTTWAKHMFRKNRECHWTFTGHCDGALHYVWEHRDGWSHEHEGTSGAEKNGQYSIDCRTRNKLSIPTIYRPGLLEIVLHGESSLKISGKDAHQSWSKKSSASWSANLCIYSRSNGLQIEVTGNTAPVFSDLHSEGECSIDVQGLHAQHLPKTVDFCDILDELKTILQGTWEYSSPGHFAYALSNPVFTINGDLILQLGSYDAIMKKELAPPIAVTGSPRSPHHKSRTELTVTTTKTTGGSGLEVTTSTKTVRKSRSILSRITSVKTSSLFNSSSSSSSTHESGQISSVSSDSPPLTTPLLDYTGTAVAQSTYFSKSLEGESIAALTQEGHAHVEEV</sequence>
<feature type="compositionally biased region" description="Low complexity" evidence="1">
    <location>
        <begin position="1060"/>
        <end position="1078"/>
    </location>
</feature>
<dbReference type="Proteomes" id="UP000054097">
    <property type="component" value="Unassembled WGS sequence"/>
</dbReference>
<proteinExistence type="predicted"/>
<feature type="compositionally biased region" description="Low complexity" evidence="1">
    <location>
        <begin position="1019"/>
        <end position="1028"/>
    </location>
</feature>
<organism evidence="3 4">
    <name type="scientific">Serendipita vermifera MAFF 305830</name>
    <dbReference type="NCBI Taxonomy" id="933852"/>
    <lineage>
        <taxon>Eukaryota</taxon>
        <taxon>Fungi</taxon>
        <taxon>Dikarya</taxon>
        <taxon>Basidiomycota</taxon>
        <taxon>Agaricomycotina</taxon>
        <taxon>Agaricomycetes</taxon>
        <taxon>Sebacinales</taxon>
        <taxon>Serendipitaceae</taxon>
        <taxon>Serendipita</taxon>
    </lineage>
</organism>
<reference evidence="4" key="2">
    <citation type="submission" date="2015-01" db="EMBL/GenBank/DDBJ databases">
        <title>Evolutionary Origins and Diversification of the Mycorrhizal Mutualists.</title>
        <authorList>
            <consortium name="DOE Joint Genome Institute"/>
            <consortium name="Mycorrhizal Genomics Consortium"/>
            <person name="Kohler A."/>
            <person name="Kuo A."/>
            <person name="Nagy L.G."/>
            <person name="Floudas D."/>
            <person name="Copeland A."/>
            <person name="Barry K.W."/>
            <person name="Cichocki N."/>
            <person name="Veneault-Fourrey C."/>
            <person name="LaButti K."/>
            <person name="Lindquist E.A."/>
            <person name="Lipzen A."/>
            <person name="Lundell T."/>
            <person name="Morin E."/>
            <person name="Murat C."/>
            <person name="Riley R."/>
            <person name="Ohm R."/>
            <person name="Sun H."/>
            <person name="Tunlid A."/>
            <person name="Henrissat B."/>
            <person name="Grigoriev I.V."/>
            <person name="Hibbett D.S."/>
            <person name="Martin F."/>
        </authorList>
    </citation>
    <scope>NUCLEOTIDE SEQUENCE [LARGE SCALE GENOMIC DNA]</scope>
    <source>
        <strain evidence="4">MAFF 305830</strain>
    </source>
</reference>
<feature type="domain" description="SRCR" evidence="2">
    <location>
        <begin position="518"/>
        <end position="565"/>
    </location>
</feature>
<dbReference type="GO" id="GO:0016020">
    <property type="term" value="C:membrane"/>
    <property type="evidence" value="ECO:0007669"/>
    <property type="project" value="InterPro"/>
</dbReference>
<dbReference type="AlphaFoldDB" id="A0A0C3AWK3"/>
<protein>
    <recommendedName>
        <fullName evidence="2">SRCR domain-containing protein</fullName>
    </recommendedName>
</protein>
<dbReference type="STRING" id="933852.A0A0C3AWK3"/>